<evidence type="ECO:0000313" key="2">
    <source>
        <dbReference type="EMBL" id="QVL33396.1"/>
    </source>
</evidence>
<protein>
    <submittedName>
        <fullName evidence="2">Uma2 family endonuclease</fullName>
    </submittedName>
</protein>
<evidence type="ECO:0000313" key="3">
    <source>
        <dbReference type="Proteomes" id="UP000676194"/>
    </source>
</evidence>
<keyword evidence="3" id="KW-1185">Reference proteome</keyword>
<gene>
    <name evidence="2" type="ORF">KIH39_05645</name>
</gene>
<dbReference type="RefSeq" id="WP_213498285.1">
    <property type="nucleotide sequence ID" value="NZ_CP074694.1"/>
</dbReference>
<keyword evidence="2" id="KW-0378">Hydrolase</keyword>
<dbReference type="EMBL" id="CP074694">
    <property type="protein sequence ID" value="QVL33396.1"/>
    <property type="molecule type" value="Genomic_DNA"/>
</dbReference>
<dbReference type="PANTHER" id="PTHR36558">
    <property type="entry name" value="GLR1098 PROTEIN"/>
    <property type="match status" value="1"/>
</dbReference>
<sequence>MTAAKKIRISVQEYLDQEEKTLSKNEFIEGRLVATAGSSPTHNLIAVNCASVAWFALKNKNCRVFNSDQRVKSKSGHAFVYPDISIVCGTPELDSRGNLSNPKVIFEVLSDSTEKHDRS</sequence>
<dbReference type="CDD" id="cd06260">
    <property type="entry name" value="DUF820-like"/>
    <property type="match status" value="1"/>
</dbReference>
<feature type="domain" description="Putative restriction endonuclease" evidence="1">
    <location>
        <begin position="11"/>
        <end position="118"/>
    </location>
</feature>
<dbReference type="InterPro" id="IPR011335">
    <property type="entry name" value="Restrct_endonuc-II-like"/>
</dbReference>
<dbReference type="Pfam" id="PF05685">
    <property type="entry name" value="Uma2"/>
    <property type="match status" value="1"/>
</dbReference>
<dbReference type="AlphaFoldDB" id="A0A8E6B931"/>
<accession>A0A8E6B931</accession>
<name>A0A8E6B931_9BACT</name>
<dbReference type="GO" id="GO:0004519">
    <property type="term" value="F:endonuclease activity"/>
    <property type="evidence" value="ECO:0007669"/>
    <property type="project" value="UniProtKB-KW"/>
</dbReference>
<keyword evidence="2" id="KW-0540">Nuclease</keyword>
<dbReference type="KEGG" id="tsph:KIH39_05645"/>
<reference evidence="2" key="1">
    <citation type="submission" date="2021-05" db="EMBL/GenBank/DDBJ databases">
        <title>Complete genome sequence of the cellulolytic planctomycete Telmatocola sphagniphila SP2T and characterization of the first cellulase from planctomycetes.</title>
        <authorList>
            <person name="Rakitin A.L."/>
            <person name="Beletsky A.V."/>
            <person name="Naumoff D.G."/>
            <person name="Kulichevskaya I.S."/>
            <person name="Mardanov A.V."/>
            <person name="Ravin N.V."/>
            <person name="Dedysh S.N."/>
        </authorList>
    </citation>
    <scope>NUCLEOTIDE SEQUENCE</scope>
    <source>
        <strain evidence="2">SP2T</strain>
    </source>
</reference>
<evidence type="ECO:0000259" key="1">
    <source>
        <dbReference type="Pfam" id="PF05685"/>
    </source>
</evidence>
<dbReference type="InterPro" id="IPR012296">
    <property type="entry name" value="Nuclease_put_TT1808"/>
</dbReference>
<organism evidence="2 3">
    <name type="scientific">Telmatocola sphagniphila</name>
    <dbReference type="NCBI Taxonomy" id="1123043"/>
    <lineage>
        <taxon>Bacteria</taxon>
        <taxon>Pseudomonadati</taxon>
        <taxon>Planctomycetota</taxon>
        <taxon>Planctomycetia</taxon>
        <taxon>Gemmatales</taxon>
        <taxon>Gemmataceae</taxon>
    </lineage>
</organism>
<dbReference type="PANTHER" id="PTHR36558:SF1">
    <property type="entry name" value="RESTRICTION ENDONUCLEASE DOMAIN-CONTAINING PROTEIN-RELATED"/>
    <property type="match status" value="1"/>
</dbReference>
<dbReference type="Gene3D" id="3.90.1570.10">
    <property type="entry name" value="tt1808, chain A"/>
    <property type="match status" value="1"/>
</dbReference>
<keyword evidence="2" id="KW-0255">Endonuclease</keyword>
<dbReference type="Proteomes" id="UP000676194">
    <property type="component" value="Chromosome"/>
</dbReference>
<dbReference type="InterPro" id="IPR008538">
    <property type="entry name" value="Uma2"/>
</dbReference>
<dbReference type="SUPFAM" id="SSF52980">
    <property type="entry name" value="Restriction endonuclease-like"/>
    <property type="match status" value="1"/>
</dbReference>
<proteinExistence type="predicted"/>